<evidence type="ECO:0000313" key="8">
    <source>
        <dbReference type="EMBL" id="GAA3853809.1"/>
    </source>
</evidence>
<dbReference type="PANTHER" id="PTHR30447:SF0">
    <property type="entry name" value="FRUCTOSE-1,6-BISPHOSPHATASE 1 CLASS 2-RELATED"/>
    <property type="match status" value="1"/>
</dbReference>
<reference evidence="9" key="1">
    <citation type="journal article" date="2019" name="Int. J. Syst. Evol. Microbiol.">
        <title>The Global Catalogue of Microorganisms (GCM) 10K type strain sequencing project: providing services to taxonomists for standard genome sequencing and annotation.</title>
        <authorList>
            <consortium name="The Broad Institute Genomics Platform"/>
            <consortium name="The Broad Institute Genome Sequencing Center for Infectious Disease"/>
            <person name="Wu L."/>
            <person name="Ma J."/>
        </authorList>
    </citation>
    <scope>NUCLEOTIDE SEQUENCE [LARGE SCALE GENOMIC DNA]</scope>
    <source>
        <strain evidence="9">JCM 17190</strain>
    </source>
</reference>
<keyword evidence="9" id="KW-1185">Reference proteome</keyword>
<dbReference type="Gene3D" id="3.40.190.90">
    <property type="match status" value="1"/>
</dbReference>
<evidence type="ECO:0000313" key="9">
    <source>
        <dbReference type="Proteomes" id="UP001399917"/>
    </source>
</evidence>
<dbReference type="InterPro" id="IPR004464">
    <property type="entry name" value="FBPase_class-2/SBPase"/>
</dbReference>
<dbReference type="EMBL" id="BAABDF010000001">
    <property type="protein sequence ID" value="GAA3853809.1"/>
    <property type="molecule type" value="Genomic_DNA"/>
</dbReference>
<dbReference type="SUPFAM" id="SSF56655">
    <property type="entry name" value="Carbohydrate phosphatase"/>
    <property type="match status" value="1"/>
</dbReference>
<dbReference type="Gene3D" id="3.30.540.10">
    <property type="entry name" value="Fructose-1,6-Bisphosphatase, subunit A, domain 1"/>
    <property type="match status" value="1"/>
</dbReference>
<evidence type="ECO:0000256" key="6">
    <source>
        <dbReference type="ARBA" id="ARBA00023277"/>
    </source>
</evidence>
<protein>
    <recommendedName>
        <fullName evidence="7">Fructose-1,6-bisphosphatase</fullName>
    </recommendedName>
</protein>
<accession>A0ABP7JSY6</accession>
<comment type="catalytic activity">
    <reaction evidence="1">
        <text>beta-D-fructose 1,6-bisphosphate + H2O = beta-D-fructose 6-phosphate + phosphate</text>
        <dbReference type="Rhea" id="RHEA:11064"/>
        <dbReference type="ChEBI" id="CHEBI:15377"/>
        <dbReference type="ChEBI" id="CHEBI:32966"/>
        <dbReference type="ChEBI" id="CHEBI:43474"/>
        <dbReference type="ChEBI" id="CHEBI:57634"/>
        <dbReference type="EC" id="3.1.3.11"/>
    </reaction>
</comment>
<evidence type="ECO:0000256" key="3">
    <source>
        <dbReference type="ARBA" id="ARBA00022723"/>
    </source>
</evidence>
<dbReference type="Proteomes" id="UP001399917">
    <property type="component" value="Unassembled WGS sequence"/>
</dbReference>
<gene>
    <name evidence="8" type="primary">glpX</name>
    <name evidence="8" type="ORF">GCM10022404_01470</name>
</gene>
<dbReference type="CDD" id="cd01516">
    <property type="entry name" value="FBPase_glpX"/>
    <property type="match status" value="1"/>
</dbReference>
<evidence type="ECO:0000256" key="1">
    <source>
        <dbReference type="ARBA" id="ARBA00001273"/>
    </source>
</evidence>
<keyword evidence="4" id="KW-0378">Hydrolase</keyword>
<evidence type="ECO:0000256" key="7">
    <source>
        <dbReference type="PIRNR" id="PIRNR004532"/>
    </source>
</evidence>
<sequence length="325" mass="34975">MNRQITFFDRLLSLGLARVTEAAAMASADFVGHGDEKAADQAAVNAMRDQLNLLDIHGRVVIGEGERDEAPMLYIGEEVGTGNGPAVDIALDPLEGTTLTAKDMPNALTVIAMAPRGTLLHAPDVYMDKLAIGPGYKKNVVTLEMSPTERVHALAKAKGVDPHDITLCVLERPRHEEMIAELRATGAAIRLITDGDVAGVIHCAEPTTGIDMYMGSGGAPEGVLAASALKCMGGQMWGQLTFRNDDERARADKAGIRDLNRIYARDDMVTSDVIFAATGVTDGSIVSGIKREPGWLTTETILMRSKTGSMRRMTYRNPAEPHHKK</sequence>
<dbReference type="RefSeq" id="WP_344842107.1">
    <property type="nucleotide sequence ID" value="NZ_BAABDF010000001.1"/>
</dbReference>
<dbReference type="Pfam" id="PF03320">
    <property type="entry name" value="FBPase_glpX"/>
    <property type="match status" value="1"/>
</dbReference>
<keyword evidence="5" id="KW-0464">Manganese</keyword>
<evidence type="ECO:0000256" key="2">
    <source>
        <dbReference type="ARBA" id="ARBA00008989"/>
    </source>
</evidence>
<keyword evidence="6 7" id="KW-0119">Carbohydrate metabolism</keyword>
<comment type="similarity">
    <text evidence="2 7">Belongs to the FBPase class 2 family.</text>
</comment>
<name>A0ABP7JSY6_9RHOB</name>
<evidence type="ECO:0000256" key="4">
    <source>
        <dbReference type="ARBA" id="ARBA00022801"/>
    </source>
</evidence>
<dbReference type="NCBIfam" id="TIGR00330">
    <property type="entry name" value="glpX"/>
    <property type="match status" value="1"/>
</dbReference>
<dbReference type="PANTHER" id="PTHR30447">
    <property type="entry name" value="FRUCTOSE-1,6-BISPHOSPHATASE CLASS 2"/>
    <property type="match status" value="1"/>
</dbReference>
<organism evidence="8 9">
    <name type="scientific">Celeribacter arenosi</name>
    <dbReference type="NCBI Taxonomy" id="792649"/>
    <lineage>
        <taxon>Bacteria</taxon>
        <taxon>Pseudomonadati</taxon>
        <taxon>Pseudomonadota</taxon>
        <taxon>Alphaproteobacteria</taxon>
        <taxon>Rhodobacterales</taxon>
        <taxon>Roseobacteraceae</taxon>
        <taxon>Celeribacter</taxon>
    </lineage>
</organism>
<keyword evidence="3" id="KW-0479">Metal-binding</keyword>
<dbReference type="PIRSF" id="PIRSF004532">
    <property type="entry name" value="GlpX"/>
    <property type="match status" value="1"/>
</dbReference>
<comment type="caution">
    <text evidence="8">The sequence shown here is derived from an EMBL/GenBank/DDBJ whole genome shotgun (WGS) entry which is preliminary data.</text>
</comment>
<proteinExistence type="inferred from homology"/>
<evidence type="ECO:0000256" key="5">
    <source>
        <dbReference type="ARBA" id="ARBA00023211"/>
    </source>
</evidence>